<proteinExistence type="inferred from homology"/>
<gene>
    <name evidence="3" type="ORF">U9M73_05650</name>
</gene>
<dbReference type="PANTHER" id="PTHR40841">
    <property type="entry name" value="SIDEROPHORE TRIACETYLFUSARININE C ESTERASE"/>
    <property type="match status" value="1"/>
</dbReference>
<dbReference type="Pfam" id="PF00756">
    <property type="entry name" value="Esterase"/>
    <property type="match status" value="1"/>
</dbReference>
<dbReference type="Gene3D" id="3.40.50.1820">
    <property type="entry name" value="alpha/beta hydrolase"/>
    <property type="match status" value="1"/>
</dbReference>
<dbReference type="RefSeq" id="WP_323076516.1">
    <property type="nucleotide sequence ID" value="NZ_CBCSKM010000026.1"/>
</dbReference>
<dbReference type="PANTHER" id="PTHR40841:SF2">
    <property type="entry name" value="SIDEROPHORE-DEGRADING ESTERASE (EUROFUNG)"/>
    <property type="match status" value="1"/>
</dbReference>
<reference evidence="3 4" key="1">
    <citation type="submission" date="2023-12" db="EMBL/GenBank/DDBJ databases">
        <title>Whole genome sequencing of Paenibacillus phoenicis isolated from the Phoenix Mars Lander spacecraft assembly facility.</title>
        <authorList>
            <person name="Garcia A."/>
            <person name="Venkateswaran K."/>
        </authorList>
    </citation>
    <scope>NUCLEOTIDE SEQUENCE [LARGE SCALE GENOMIC DNA]</scope>
    <source>
        <strain evidence="3 4">3PO2SA</strain>
    </source>
</reference>
<dbReference type="SUPFAM" id="SSF53474">
    <property type="entry name" value="alpha/beta-Hydrolases"/>
    <property type="match status" value="1"/>
</dbReference>
<protein>
    <submittedName>
        <fullName evidence="3">Alpha/beta hydrolase-fold protein</fullName>
    </submittedName>
</protein>
<dbReference type="InterPro" id="IPR000801">
    <property type="entry name" value="Esterase-like"/>
</dbReference>
<organism evidence="3 4">
    <name type="scientific">Paenibacillus phoenicis</name>
    <dbReference type="NCBI Taxonomy" id="554117"/>
    <lineage>
        <taxon>Bacteria</taxon>
        <taxon>Bacillati</taxon>
        <taxon>Bacillota</taxon>
        <taxon>Bacilli</taxon>
        <taxon>Bacillales</taxon>
        <taxon>Paenibacillaceae</taxon>
        <taxon>Paenibacillus</taxon>
    </lineage>
</organism>
<dbReference type="InterPro" id="IPR029058">
    <property type="entry name" value="AB_hydrolase_fold"/>
</dbReference>
<evidence type="ECO:0000256" key="1">
    <source>
        <dbReference type="ARBA" id="ARBA00005622"/>
    </source>
</evidence>
<comment type="similarity">
    <text evidence="1">Belongs to the esterase D family.</text>
</comment>
<keyword evidence="2 3" id="KW-0378">Hydrolase</keyword>
<evidence type="ECO:0000256" key="2">
    <source>
        <dbReference type="ARBA" id="ARBA00022801"/>
    </source>
</evidence>
<dbReference type="Proteomes" id="UP001292216">
    <property type="component" value="Unassembled WGS sequence"/>
</dbReference>
<evidence type="ECO:0000313" key="3">
    <source>
        <dbReference type="EMBL" id="MEA3569480.1"/>
    </source>
</evidence>
<comment type="caution">
    <text evidence="3">The sequence shown here is derived from an EMBL/GenBank/DDBJ whole genome shotgun (WGS) entry which is preliminary data.</text>
</comment>
<dbReference type="GO" id="GO:0016787">
    <property type="term" value="F:hydrolase activity"/>
    <property type="evidence" value="ECO:0007669"/>
    <property type="project" value="UniProtKB-KW"/>
</dbReference>
<dbReference type="EMBL" id="JAYERP010000001">
    <property type="protein sequence ID" value="MEA3569480.1"/>
    <property type="molecule type" value="Genomic_DNA"/>
</dbReference>
<keyword evidence="4" id="KW-1185">Reference proteome</keyword>
<sequence length="273" mass="31462">MNQVGKKQPFGIPGAEQWTMTSRFGRDYRIMMWKPDTEVPEGGFPVIYMLDANACFGAMTEAVRMHSRGPHRLETTVVVGIGYEGEQPFATERRFYDYTIQAAADELPERKIDAPWPETGGAEHFLKFIEEELKPAIEREVPINQQRQTLFGHSLGGWFALYTLFMKPDAFQVYAAGSPSIWWKNHYLLPVAKRWLTDRELTKPEEKSPLTIFLGVGSLEKPHMIQDAKALSELLRNSRSDMNSEFYLYEEETHLSVIFPFITRVIRNILKPI</sequence>
<evidence type="ECO:0000313" key="4">
    <source>
        <dbReference type="Proteomes" id="UP001292216"/>
    </source>
</evidence>
<name>A0ABU5PHW9_9BACL</name>
<accession>A0ABU5PHW9</accession>
<dbReference type="InterPro" id="IPR052558">
    <property type="entry name" value="Siderophore_Hydrolase_D"/>
</dbReference>